<gene>
    <name evidence="1" type="ORF">BCR44DRAFT_97959</name>
</gene>
<evidence type="ECO:0000313" key="2">
    <source>
        <dbReference type="Proteomes" id="UP000193411"/>
    </source>
</evidence>
<protein>
    <submittedName>
        <fullName evidence="1">Uncharacterized protein</fullName>
    </submittedName>
</protein>
<sequence>MLNHFLPCIRGFGSPRSTSTATQMEIHHKDNAKAPSKHTNRHGAIETDTLRRLLIQNALVDHFVFLALLHAVLPRFYTIPSLKRLVHAIEAARPFIPSARPRPPFAPAAESTDNHPVNTPLGRLAYSWSLSTPIAAFRHKKNVPLHQLEAFHPNLGGLQDALAEFLLRGKRCRHSHPDRLTLDFSAFDKACTLEKVKNRANSSIWSASANWSKRTYARRLLPTLPLAMTRCQEIFVWSGCRITTLPSFGRSSLSRSVSTTTQPIRWSPFGSWLVVQEGPD</sequence>
<feature type="non-terminal residue" evidence="1">
    <location>
        <position position="280"/>
    </location>
</feature>
<dbReference type="EMBL" id="MCFL01000052">
    <property type="protein sequence ID" value="ORZ31974.1"/>
    <property type="molecule type" value="Genomic_DNA"/>
</dbReference>
<organism evidence="1 2">
    <name type="scientific">Catenaria anguillulae PL171</name>
    <dbReference type="NCBI Taxonomy" id="765915"/>
    <lineage>
        <taxon>Eukaryota</taxon>
        <taxon>Fungi</taxon>
        <taxon>Fungi incertae sedis</taxon>
        <taxon>Blastocladiomycota</taxon>
        <taxon>Blastocladiomycetes</taxon>
        <taxon>Blastocladiales</taxon>
        <taxon>Catenariaceae</taxon>
        <taxon>Catenaria</taxon>
    </lineage>
</organism>
<accession>A0A1Y2HDA4</accession>
<dbReference type="Proteomes" id="UP000193411">
    <property type="component" value="Unassembled WGS sequence"/>
</dbReference>
<comment type="caution">
    <text evidence="1">The sequence shown here is derived from an EMBL/GenBank/DDBJ whole genome shotgun (WGS) entry which is preliminary data.</text>
</comment>
<proteinExistence type="predicted"/>
<dbReference type="AlphaFoldDB" id="A0A1Y2HDA4"/>
<name>A0A1Y2HDA4_9FUNG</name>
<reference evidence="1 2" key="1">
    <citation type="submission" date="2016-07" db="EMBL/GenBank/DDBJ databases">
        <title>Pervasive Adenine N6-methylation of Active Genes in Fungi.</title>
        <authorList>
            <consortium name="DOE Joint Genome Institute"/>
            <person name="Mondo S.J."/>
            <person name="Dannebaum R.O."/>
            <person name="Kuo R.C."/>
            <person name="Labutti K."/>
            <person name="Haridas S."/>
            <person name="Kuo A."/>
            <person name="Salamov A."/>
            <person name="Ahrendt S.R."/>
            <person name="Lipzen A."/>
            <person name="Sullivan W."/>
            <person name="Andreopoulos W.B."/>
            <person name="Clum A."/>
            <person name="Lindquist E."/>
            <person name="Daum C."/>
            <person name="Ramamoorthy G.K."/>
            <person name="Gryganskyi A."/>
            <person name="Culley D."/>
            <person name="Magnuson J.K."/>
            <person name="James T.Y."/>
            <person name="O'Malley M.A."/>
            <person name="Stajich J.E."/>
            <person name="Spatafora J.W."/>
            <person name="Visel A."/>
            <person name="Grigoriev I.V."/>
        </authorList>
    </citation>
    <scope>NUCLEOTIDE SEQUENCE [LARGE SCALE GENOMIC DNA]</scope>
    <source>
        <strain evidence="1 2">PL171</strain>
    </source>
</reference>
<evidence type="ECO:0000313" key="1">
    <source>
        <dbReference type="EMBL" id="ORZ31974.1"/>
    </source>
</evidence>
<keyword evidence="2" id="KW-1185">Reference proteome</keyword>